<dbReference type="Pfam" id="PF01966">
    <property type="entry name" value="HD"/>
    <property type="match status" value="1"/>
</dbReference>
<keyword evidence="2" id="KW-0378">Hydrolase</keyword>
<feature type="domain" description="HD-GYP" evidence="1">
    <location>
        <begin position="10"/>
        <end position="209"/>
    </location>
</feature>
<protein>
    <submittedName>
        <fullName evidence="2">Cyclic di-GMP phosphodiesterase response regulator RpfG</fullName>
        <ecNumber evidence="2">3.1.4.52</ecNumber>
    </submittedName>
</protein>
<dbReference type="PROSITE" id="PS51832">
    <property type="entry name" value="HD_GYP"/>
    <property type="match status" value="2"/>
</dbReference>
<proteinExistence type="predicted"/>
<dbReference type="Gene3D" id="1.10.3210.10">
    <property type="entry name" value="Hypothetical protein af1432"/>
    <property type="match status" value="2"/>
</dbReference>
<dbReference type="InterPro" id="IPR006674">
    <property type="entry name" value="HD_domain"/>
</dbReference>
<reference evidence="2" key="1">
    <citation type="submission" date="2016-10" db="EMBL/GenBank/DDBJ databases">
        <title>Sequence of Gallionella enrichment culture.</title>
        <authorList>
            <person name="Poehlein A."/>
            <person name="Muehling M."/>
            <person name="Daniel R."/>
        </authorList>
    </citation>
    <scope>NUCLEOTIDE SEQUENCE</scope>
</reference>
<dbReference type="SMART" id="SM00471">
    <property type="entry name" value="HDc"/>
    <property type="match status" value="2"/>
</dbReference>
<name>A0A1J5Q1E2_9ZZZZ</name>
<evidence type="ECO:0000313" key="2">
    <source>
        <dbReference type="EMBL" id="OIQ77545.1"/>
    </source>
</evidence>
<dbReference type="PANTHER" id="PTHR43155:SF1">
    <property type="entry name" value="3'3'-CGAMP-SPECIFIC PHOSPHODIESTERASE 1"/>
    <property type="match status" value="1"/>
</dbReference>
<dbReference type="InterPro" id="IPR003607">
    <property type="entry name" value="HD/PDEase_dom"/>
</dbReference>
<dbReference type="SUPFAM" id="SSF109604">
    <property type="entry name" value="HD-domain/PDEase-like"/>
    <property type="match status" value="2"/>
</dbReference>
<sequence length="429" mass="48094">MDATASPENIDIKLFDMVLCFSRAIDFLHPKISEHHLRVAYVASCLAEELRLGQAQIQEALIAGALHDVAAVSSEMHFDLFDDAVTRYHDGSVRDTGNLHQHGWEGYLLLRDFPPFAKAATAIRFHHVNWNFGHGREFKGEHVPLSSHVLRLADRIAVLPDNHRNVLEQVAGIRKTVADGNGRWFMPAVVETFDAVAEKESFWLDLVSKYKEQIINSRFGDSRVSLGLDGLYQLARIFGRIIDYRSPFTAAHSSGVAATSEELAFRLGMSATQKRLIGVAGNLHDIGKLAVPTEILDKPGQLTTQEMLIVRQHPYYTDRILSMVPGLETVNTWASLHHERLDGKGYPFRSREIPLGSRIVAVADIFTAITENRPYRRGMNRAQCLAVLERLIADGAIDGDVVEDTNVDWQDKVQQVLAANFLHLHHNMI</sequence>
<evidence type="ECO:0000259" key="1">
    <source>
        <dbReference type="PROSITE" id="PS51832"/>
    </source>
</evidence>
<dbReference type="CDD" id="cd00077">
    <property type="entry name" value="HDc"/>
    <property type="match status" value="2"/>
</dbReference>
<dbReference type="GO" id="GO:0071111">
    <property type="term" value="F:cyclic-guanylate-specific phosphodiesterase activity"/>
    <property type="evidence" value="ECO:0007669"/>
    <property type="project" value="UniProtKB-EC"/>
</dbReference>
<comment type="caution">
    <text evidence="2">The sequence shown here is derived from an EMBL/GenBank/DDBJ whole genome shotgun (WGS) entry which is preliminary data.</text>
</comment>
<dbReference type="Pfam" id="PF13487">
    <property type="entry name" value="HD_5"/>
    <property type="match status" value="1"/>
</dbReference>
<accession>A0A1J5Q1E2</accession>
<organism evidence="2">
    <name type="scientific">mine drainage metagenome</name>
    <dbReference type="NCBI Taxonomy" id="410659"/>
    <lineage>
        <taxon>unclassified sequences</taxon>
        <taxon>metagenomes</taxon>
        <taxon>ecological metagenomes</taxon>
    </lineage>
</organism>
<gene>
    <name evidence="2" type="primary">rpfG_85</name>
    <name evidence="2" type="ORF">GALL_407610</name>
</gene>
<dbReference type="EMBL" id="MLJW01001590">
    <property type="protein sequence ID" value="OIQ77545.1"/>
    <property type="molecule type" value="Genomic_DNA"/>
</dbReference>
<dbReference type="InterPro" id="IPR037522">
    <property type="entry name" value="HD_GYP_dom"/>
</dbReference>
<feature type="domain" description="HD-GYP" evidence="1">
    <location>
        <begin position="227"/>
        <end position="422"/>
    </location>
</feature>
<dbReference type="AlphaFoldDB" id="A0A1J5Q1E2"/>
<dbReference type="PANTHER" id="PTHR43155">
    <property type="entry name" value="CYCLIC DI-GMP PHOSPHODIESTERASE PA4108-RELATED"/>
    <property type="match status" value="1"/>
</dbReference>
<dbReference type="EC" id="3.1.4.52" evidence="2"/>